<evidence type="ECO:0000256" key="1">
    <source>
        <dbReference type="ARBA" id="ARBA00004418"/>
    </source>
</evidence>
<dbReference type="GO" id="GO:0042597">
    <property type="term" value="C:periplasmic space"/>
    <property type="evidence" value="ECO:0007669"/>
    <property type="project" value="UniProtKB-SubCell"/>
</dbReference>
<dbReference type="PANTHER" id="PTHR30024">
    <property type="entry name" value="ALIPHATIC SULFONATES-BINDING PROTEIN-RELATED"/>
    <property type="match status" value="1"/>
</dbReference>
<feature type="non-terminal residue" evidence="6">
    <location>
        <position position="351"/>
    </location>
</feature>
<comment type="similarity">
    <text evidence="2">Belongs to the bacterial solute-binding protein SsuA/TauA family.</text>
</comment>
<name>A0A3E2GUA6_SCYLI</name>
<keyword evidence="7" id="KW-1185">Reference proteome</keyword>
<evidence type="ECO:0000256" key="3">
    <source>
        <dbReference type="ARBA" id="ARBA00022729"/>
    </source>
</evidence>
<dbReference type="PANTHER" id="PTHR30024:SF47">
    <property type="entry name" value="TAURINE-BINDING PERIPLASMIC PROTEIN"/>
    <property type="match status" value="1"/>
</dbReference>
<dbReference type="OMA" id="DYYFMTV"/>
<gene>
    <name evidence="6" type="ORF">B7463_g11636</name>
</gene>
<feature type="signal peptide" evidence="4">
    <location>
        <begin position="1"/>
        <end position="18"/>
    </location>
</feature>
<evidence type="ECO:0000256" key="4">
    <source>
        <dbReference type="SAM" id="SignalP"/>
    </source>
</evidence>
<evidence type="ECO:0000313" key="7">
    <source>
        <dbReference type="Proteomes" id="UP000258309"/>
    </source>
</evidence>
<dbReference type="Gene3D" id="3.40.190.10">
    <property type="entry name" value="Periplasmic binding protein-like II"/>
    <property type="match status" value="2"/>
</dbReference>
<dbReference type="GO" id="GO:0042918">
    <property type="term" value="P:alkanesulfonate transmembrane transport"/>
    <property type="evidence" value="ECO:0007669"/>
    <property type="project" value="TreeGrafter"/>
</dbReference>
<keyword evidence="3 4" id="KW-0732">Signal</keyword>
<comment type="caution">
    <text evidence="6">The sequence shown here is derived from an EMBL/GenBank/DDBJ whole genome shotgun (WGS) entry which is preliminary data.</text>
</comment>
<dbReference type="OrthoDB" id="3471445at2759"/>
<dbReference type="EMBL" id="NCSJ02000412">
    <property type="protein sequence ID" value="RFU24699.1"/>
    <property type="molecule type" value="Genomic_DNA"/>
</dbReference>
<dbReference type="Proteomes" id="UP000258309">
    <property type="component" value="Unassembled WGS sequence"/>
</dbReference>
<evidence type="ECO:0000256" key="2">
    <source>
        <dbReference type="ARBA" id="ARBA00010742"/>
    </source>
</evidence>
<dbReference type="SUPFAM" id="SSF53850">
    <property type="entry name" value="Periplasmic binding protein-like II"/>
    <property type="match status" value="1"/>
</dbReference>
<evidence type="ECO:0000259" key="5">
    <source>
        <dbReference type="Pfam" id="PF09084"/>
    </source>
</evidence>
<evidence type="ECO:0000313" key="6">
    <source>
        <dbReference type="EMBL" id="RFU24699.1"/>
    </source>
</evidence>
<sequence>MRYSFVLLSAAAATAVHALDVVKYGAFTVTATYSIANQLGFFKAYNLDVIYEQVPNSTYTYAEILNGGYDILTGTIDNSVNLRLNSNESVTVLGQLDQGPDLVLAAAPGITNVEQLRGLPLIVDSPVSGYAYLLRRVLAGFGLTEGADYFFQTVGGTNLRYADLVAGKLPNGTEVYATILLYPFTAEGEVLPSSQTPNVIARVSDFVNPISSSAFTARESALTDPKESNLLTRFLAAMYAANLYLLNPNNKKCATNAIQNQLGVSAAAAALEYTAATNSQTGEVSGGKFTVNVPGIMNVIATRAEFNGFSNLPADYNFTAAVIHGVGQLIDYSIRDAAVNILQPSLLSRCC</sequence>
<feature type="non-terminal residue" evidence="6">
    <location>
        <position position="1"/>
    </location>
</feature>
<feature type="chain" id="PRO_5017545054" description="SsuA/THI5-like domain-containing protein" evidence="4">
    <location>
        <begin position="19"/>
        <end position="351"/>
    </location>
</feature>
<feature type="domain" description="SsuA/THI5-like" evidence="5">
    <location>
        <begin position="31"/>
        <end position="246"/>
    </location>
</feature>
<dbReference type="Pfam" id="PF09084">
    <property type="entry name" value="NMT1"/>
    <property type="match status" value="1"/>
</dbReference>
<reference evidence="6 7" key="1">
    <citation type="submission" date="2018-05" db="EMBL/GenBank/DDBJ databases">
        <title>Draft genome sequence of Scytalidium lignicola DSM 105466, a ubiquitous saprotrophic fungus.</title>
        <authorList>
            <person name="Buettner E."/>
            <person name="Gebauer A.M."/>
            <person name="Hofrichter M."/>
            <person name="Liers C."/>
            <person name="Kellner H."/>
        </authorList>
    </citation>
    <scope>NUCLEOTIDE SEQUENCE [LARGE SCALE GENOMIC DNA]</scope>
    <source>
        <strain evidence="6 7">DSM 105466</strain>
    </source>
</reference>
<accession>A0A3E2GUA6</accession>
<protein>
    <recommendedName>
        <fullName evidence="5">SsuA/THI5-like domain-containing protein</fullName>
    </recommendedName>
</protein>
<organism evidence="6 7">
    <name type="scientific">Scytalidium lignicola</name>
    <name type="common">Hyphomycete</name>
    <dbReference type="NCBI Taxonomy" id="5539"/>
    <lineage>
        <taxon>Eukaryota</taxon>
        <taxon>Fungi</taxon>
        <taxon>Dikarya</taxon>
        <taxon>Ascomycota</taxon>
        <taxon>Pezizomycotina</taxon>
        <taxon>Leotiomycetes</taxon>
        <taxon>Leotiomycetes incertae sedis</taxon>
        <taxon>Scytalidium</taxon>
    </lineage>
</organism>
<comment type="subcellular location">
    <subcellularLocation>
        <location evidence="1">Periplasm</location>
    </subcellularLocation>
</comment>
<dbReference type="AlphaFoldDB" id="A0A3E2GUA6"/>
<proteinExistence type="inferred from homology"/>
<dbReference type="InterPro" id="IPR015168">
    <property type="entry name" value="SsuA/THI5"/>
</dbReference>